<comment type="caution">
    <text evidence="2">The sequence shown here is derived from an EMBL/GenBank/DDBJ whole genome shotgun (WGS) entry which is preliminary data.</text>
</comment>
<dbReference type="SUPFAM" id="SSF51695">
    <property type="entry name" value="PLC-like phosphodiesterases"/>
    <property type="match status" value="1"/>
</dbReference>
<reference evidence="3" key="1">
    <citation type="journal article" date="2019" name="Int. J. Syst. Evol. Microbiol.">
        <title>The Global Catalogue of Microorganisms (GCM) 10K type strain sequencing project: providing services to taxonomists for standard genome sequencing and annotation.</title>
        <authorList>
            <consortium name="The Broad Institute Genomics Platform"/>
            <consortium name="The Broad Institute Genome Sequencing Center for Infectious Disease"/>
            <person name="Wu L."/>
            <person name="Ma J."/>
        </authorList>
    </citation>
    <scope>NUCLEOTIDE SEQUENCE [LARGE SCALE GENOMIC DNA]</scope>
    <source>
        <strain evidence="3">CGMCC 1.12750</strain>
    </source>
</reference>
<organism evidence="2 3">
    <name type="scientific">Plastorhodobacter daqingensis</name>
    <dbReference type="NCBI Taxonomy" id="1387281"/>
    <lineage>
        <taxon>Bacteria</taxon>
        <taxon>Pseudomonadati</taxon>
        <taxon>Pseudomonadota</taxon>
        <taxon>Alphaproteobacteria</taxon>
        <taxon>Rhodobacterales</taxon>
        <taxon>Paracoccaceae</taxon>
        <taxon>Plastorhodobacter</taxon>
    </lineage>
</organism>
<dbReference type="InterPro" id="IPR030395">
    <property type="entry name" value="GP_PDE_dom"/>
</dbReference>
<dbReference type="Pfam" id="PF03009">
    <property type="entry name" value="GDPD"/>
    <property type="match status" value="1"/>
</dbReference>
<dbReference type="PROSITE" id="PS51704">
    <property type="entry name" value="GP_PDE"/>
    <property type="match status" value="1"/>
</dbReference>
<dbReference type="PANTHER" id="PTHR46211">
    <property type="entry name" value="GLYCEROPHOSPHORYL DIESTER PHOSPHODIESTERASE"/>
    <property type="match status" value="1"/>
</dbReference>
<evidence type="ECO:0000259" key="1">
    <source>
        <dbReference type="PROSITE" id="PS51704"/>
    </source>
</evidence>
<keyword evidence="3" id="KW-1185">Reference proteome</keyword>
<name>A0ABW2UIG5_9RHOB</name>
<feature type="domain" description="GP-PDE" evidence="1">
    <location>
        <begin position="1"/>
        <end position="172"/>
    </location>
</feature>
<dbReference type="Gene3D" id="3.20.20.190">
    <property type="entry name" value="Phosphatidylinositol (PI) phosphodiesterase"/>
    <property type="match status" value="1"/>
</dbReference>
<proteinExistence type="predicted"/>
<protein>
    <submittedName>
        <fullName evidence="2">Glycerophosphodiester phosphodiesterase family protein</fullName>
    </submittedName>
</protein>
<dbReference type="Proteomes" id="UP001596516">
    <property type="component" value="Unassembled WGS sequence"/>
</dbReference>
<sequence length="178" mass="19562">MRGPDGALTDEHIPTLDEVLEILARDPRIEPWVELKSDTDGKPYPGLVARAAEALDRHDLTQRAALHSFDISVVGEIRDRAPALRRLISVNADWAAQQGGIAALLTTVADLVDIVGIHHALYEAEFETISALRPADACSVWTLNDPDLIRRWITRNPAFVVSDDPVLVRHLLAENGPS</sequence>
<accession>A0ABW2UIG5</accession>
<dbReference type="EMBL" id="JBHTFQ010000005">
    <property type="protein sequence ID" value="MFC7704507.1"/>
    <property type="molecule type" value="Genomic_DNA"/>
</dbReference>
<dbReference type="InterPro" id="IPR017946">
    <property type="entry name" value="PLC-like_Pdiesterase_TIM-brl"/>
</dbReference>
<dbReference type="RefSeq" id="WP_377402922.1">
    <property type="nucleotide sequence ID" value="NZ_JBHTFQ010000005.1"/>
</dbReference>
<evidence type="ECO:0000313" key="3">
    <source>
        <dbReference type="Proteomes" id="UP001596516"/>
    </source>
</evidence>
<dbReference type="PANTHER" id="PTHR46211:SF1">
    <property type="entry name" value="GLYCEROPHOSPHODIESTER PHOSPHODIESTERASE, CYTOPLASMIC"/>
    <property type="match status" value="1"/>
</dbReference>
<evidence type="ECO:0000313" key="2">
    <source>
        <dbReference type="EMBL" id="MFC7704507.1"/>
    </source>
</evidence>
<gene>
    <name evidence="2" type="ORF">ACFQXB_09900</name>
</gene>